<name>A0A4Q8LRZ9_9GAMM</name>
<evidence type="ECO:0000313" key="2">
    <source>
        <dbReference type="EMBL" id="TAA34420.1"/>
    </source>
</evidence>
<proteinExistence type="predicted"/>
<keyword evidence="1" id="KW-0732">Signal</keyword>
<dbReference type="EMBL" id="SHMF01000003">
    <property type="protein sequence ID" value="TAA34420.1"/>
    <property type="molecule type" value="Genomic_DNA"/>
</dbReference>
<sequence length="219" mass="22052">MKTSTAALLACLLVSLAAPAGAQTVSPAFDAWLKARRDAHARLLPTAPVAATATAGLGVPHALAVATAPAEPTAATTLETAPTVAQPTPPVSTCTVLVEDASPVQPTPAPPPPRVVHTGRSAAVSVPSYDQAPLVPAAPSVAPAPPPVIAAAAPKIVAPPPAPPVRHTRLDTAPRTASAVRLPTRDYDMAVAGPRVTIATGGVDMGQYLALSGHYLRYQ</sequence>
<accession>A0A4Q8LRZ9</accession>
<dbReference type="Proteomes" id="UP000292087">
    <property type="component" value="Unassembled WGS sequence"/>
</dbReference>
<evidence type="ECO:0000313" key="3">
    <source>
        <dbReference type="Proteomes" id="UP000292087"/>
    </source>
</evidence>
<comment type="caution">
    <text evidence="2">The sequence shown here is derived from an EMBL/GenBank/DDBJ whole genome shotgun (WGS) entry which is preliminary data.</text>
</comment>
<protein>
    <submittedName>
        <fullName evidence="2">Uncharacterized protein</fullName>
    </submittedName>
</protein>
<feature type="signal peptide" evidence="1">
    <location>
        <begin position="1"/>
        <end position="22"/>
    </location>
</feature>
<feature type="chain" id="PRO_5020657154" evidence="1">
    <location>
        <begin position="23"/>
        <end position="219"/>
    </location>
</feature>
<dbReference type="RefSeq" id="WP_130523851.1">
    <property type="nucleotide sequence ID" value="NZ_SHLZ01000002.1"/>
</dbReference>
<evidence type="ECO:0000256" key="1">
    <source>
        <dbReference type="SAM" id="SignalP"/>
    </source>
</evidence>
<gene>
    <name evidence="2" type="ORF">EA656_11820</name>
</gene>
<organism evidence="2 3">
    <name type="scientific">Pseudoxanthomonas winnipegensis</name>
    <dbReference type="NCBI Taxonomy" id="2480810"/>
    <lineage>
        <taxon>Bacteria</taxon>
        <taxon>Pseudomonadati</taxon>
        <taxon>Pseudomonadota</taxon>
        <taxon>Gammaproteobacteria</taxon>
        <taxon>Lysobacterales</taxon>
        <taxon>Lysobacteraceae</taxon>
        <taxon>Pseudoxanthomonas</taxon>
    </lineage>
</organism>
<reference evidence="2 3" key="1">
    <citation type="submission" date="2019-02" db="EMBL/GenBank/DDBJ databases">
        <title>WGS of Pseudoxanthomonas species novum from clinical isolates.</title>
        <authorList>
            <person name="Bernier A.-M."/>
            <person name="Bernard K."/>
            <person name="Vachon A."/>
        </authorList>
    </citation>
    <scope>NUCLEOTIDE SEQUENCE [LARGE SCALE GENOMIC DNA]</scope>
    <source>
        <strain evidence="2 3">NML140781</strain>
    </source>
</reference>
<dbReference type="AlphaFoldDB" id="A0A4Q8LRZ9"/>